<dbReference type="AlphaFoldDB" id="A0A1M6CQJ4"/>
<evidence type="ECO:0000313" key="10">
    <source>
        <dbReference type="Proteomes" id="UP000184225"/>
    </source>
</evidence>
<evidence type="ECO:0000256" key="6">
    <source>
        <dbReference type="PROSITE-ProRule" id="PRU01161"/>
    </source>
</evidence>
<dbReference type="Pfam" id="PF01734">
    <property type="entry name" value="Patatin"/>
    <property type="match status" value="1"/>
</dbReference>
<feature type="domain" description="PNPLA" evidence="7">
    <location>
        <begin position="31"/>
        <end position="221"/>
    </location>
</feature>
<dbReference type="CDD" id="cd07205">
    <property type="entry name" value="Pat_PNPLA6_PNPLA7_NTE1_like"/>
    <property type="match status" value="1"/>
</dbReference>
<dbReference type="Gene3D" id="3.10.20.310">
    <property type="entry name" value="membrane protein fhac"/>
    <property type="match status" value="1"/>
</dbReference>
<comment type="subcellular location">
    <subcellularLocation>
        <location evidence="1">Membrane</location>
    </subcellularLocation>
</comment>
<dbReference type="GO" id="GO:0019867">
    <property type="term" value="C:outer membrane"/>
    <property type="evidence" value="ECO:0007669"/>
    <property type="project" value="InterPro"/>
</dbReference>
<keyword evidence="5" id="KW-0472">Membrane</keyword>
<dbReference type="SUPFAM" id="SSF52151">
    <property type="entry name" value="FabD/lysophospholipase-like"/>
    <property type="match status" value="1"/>
</dbReference>
<dbReference type="Proteomes" id="UP000184225">
    <property type="component" value="Unassembled WGS sequence"/>
</dbReference>
<dbReference type="InterPro" id="IPR016035">
    <property type="entry name" value="Acyl_Trfase/lysoPLipase"/>
</dbReference>
<protein>
    <submittedName>
        <fullName evidence="9">NTE family protein</fullName>
    </submittedName>
</protein>
<feature type="short sequence motif" description="GXSXG" evidence="6">
    <location>
        <begin position="62"/>
        <end position="66"/>
    </location>
</feature>
<evidence type="ECO:0000256" key="1">
    <source>
        <dbReference type="ARBA" id="ARBA00004370"/>
    </source>
</evidence>
<keyword evidence="3 6" id="KW-0442">Lipid degradation</keyword>
<dbReference type="Pfam" id="PF19143">
    <property type="entry name" value="Omp85_2"/>
    <property type="match status" value="1"/>
</dbReference>
<evidence type="ECO:0000256" key="2">
    <source>
        <dbReference type="ARBA" id="ARBA00022801"/>
    </source>
</evidence>
<dbReference type="InterPro" id="IPR050301">
    <property type="entry name" value="NTE"/>
</dbReference>
<evidence type="ECO:0000313" key="9">
    <source>
        <dbReference type="EMBL" id="SHI63240.1"/>
    </source>
</evidence>
<feature type="short sequence motif" description="DGA/G" evidence="6">
    <location>
        <begin position="208"/>
        <end position="210"/>
    </location>
</feature>
<gene>
    <name evidence="9" type="ORF">SAMN04488096_103110</name>
</gene>
<feature type="active site" description="Proton acceptor" evidence="6">
    <location>
        <position position="208"/>
    </location>
</feature>
<dbReference type="PANTHER" id="PTHR14226">
    <property type="entry name" value="NEUROPATHY TARGET ESTERASE/SWISS CHEESE D.MELANOGASTER"/>
    <property type="match status" value="1"/>
</dbReference>
<feature type="domain" description="POTRA" evidence="8">
    <location>
        <begin position="329"/>
        <end position="401"/>
    </location>
</feature>
<reference evidence="9 10" key="1">
    <citation type="submission" date="2016-11" db="EMBL/GenBank/DDBJ databases">
        <authorList>
            <person name="Jaros S."/>
            <person name="Januszkiewicz K."/>
            <person name="Wedrychowicz H."/>
        </authorList>
    </citation>
    <scope>NUCLEOTIDE SEQUENCE [LARGE SCALE GENOMIC DNA]</scope>
    <source>
        <strain evidence="9 10">DSM 21425</strain>
    </source>
</reference>
<dbReference type="PANTHER" id="PTHR14226:SF76">
    <property type="entry name" value="NTE FAMILY PROTEIN RSSA"/>
    <property type="match status" value="1"/>
</dbReference>
<keyword evidence="4 6" id="KW-0443">Lipid metabolism</keyword>
<dbReference type="STRING" id="579105.SAMN04488096_103110"/>
<name>A0A1M6CQJ4_9FLAO</name>
<dbReference type="EMBL" id="FQYY01000003">
    <property type="protein sequence ID" value="SHI63240.1"/>
    <property type="molecule type" value="Genomic_DNA"/>
</dbReference>
<dbReference type="InterPro" id="IPR002641">
    <property type="entry name" value="PNPLA_dom"/>
</dbReference>
<dbReference type="Gene3D" id="3.40.1090.10">
    <property type="entry name" value="Cytosolic phospholipase A2 catalytic domain"/>
    <property type="match status" value="2"/>
</dbReference>
<dbReference type="RefSeq" id="WP_073148962.1">
    <property type="nucleotide sequence ID" value="NZ_FQYY01000003.1"/>
</dbReference>
<proteinExistence type="predicted"/>
<keyword evidence="2 6" id="KW-0378">Hydrolase</keyword>
<evidence type="ECO:0000259" key="8">
    <source>
        <dbReference type="PROSITE" id="PS51779"/>
    </source>
</evidence>
<organism evidence="9 10">
    <name type="scientific">Mesonia phycicola</name>
    <dbReference type="NCBI Taxonomy" id="579105"/>
    <lineage>
        <taxon>Bacteria</taxon>
        <taxon>Pseudomonadati</taxon>
        <taxon>Bacteroidota</taxon>
        <taxon>Flavobacteriia</taxon>
        <taxon>Flavobacteriales</taxon>
        <taxon>Flavobacteriaceae</taxon>
        <taxon>Mesonia</taxon>
    </lineage>
</organism>
<dbReference type="PROSITE" id="PS51779">
    <property type="entry name" value="POTRA"/>
    <property type="match status" value="1"/>
</dbReference>
<dbReference type="GO" id="GO:0016787">
    <property type="term" value="F:hydrolase activity"/>
    <property type="evidence" value="ECO:0007669"/>
    <property type="project" value="UniProtKB-UniRule"/>
</dbReference>
<evidence type="ECO:0000259" key="7">
    <source>
        <dbReference type="PROSITE" id="PS51635"/>
    </source>
</evidence>
<evidence type="ECO:0000256" key="3">
    <source>
        <dbReference type="ARBA" id="ARBA00022963"/>
    </source>
</evidence>
<feature type="active site" description="Nucleophile" evidence="6">
    <location>
        <position position="64"/>
    </location>
</feature>
<dbReference type="GO" id="GO:0016042">
    <property type="term" value="P:lipid catabolic process"/>
    <property type="evidence" value="ECO:0007669"/>
    <property type="project" value="UniProtKB-UniRule"/>
</dbReference>
<accession>A0A1M6CQJ4</accession>
<feature type="short sequence motif" description="GXGXXG" evidence="6">
    <location>
        <begin position="35"/>
        <end position="40"/>
    </location>
</feature>
<sequence length="746" mass="84748">MKLIFRYIILMLGFTQLGWAQEQPKDLKVGLILSGGGAKGLAHIGALQVLEESGVRIDYIGGTSMGAIIGSLYASGYSAHQLDSIFHETDFEKLIQDELPRGVKTFYEKKESERYALTLPFQNFKISFPSGLSKGQNLYNLLVQLTAHVDQIEDFSKLPIPFFCIGTNIESGKQVILDHGSLAKAVAASGSIPSIFSPVEIDGQLITDGGVTNNYPVEEIKKRGIDYVIGVDVQDSLVDRTKLKTAFEILTQINNLRTIKDMETKYEKTDLYIKPDITEFTILSFDEGEAIIKQGELEAQKFLPELKKITSQQKGKSVLKEKVVLEDSIYINEISIKGNSAYPRNYIRGKLKLETNSKISYQTLNKGINNLSATGNFEKIEYELVSKSNGKKDLVLNIHESNVKTLIKGSLHYDELYRFAALVNLTQKSLFLKNDILSLDVIVGDNFRYNFNYYIDKGSYWSIGLKSRYNQFNQGVPFLFIEDNFDLGDYNVNKVEVSFSDFTNQFYAETFLIKQFKVGLGVEHKYTNSDTETFIENENNEEYPVTVLEQSNLFSTFGYLEYDKYDNAYFPSKGAHFTGDFHWYLLDSKSTFEFEPFSIFRGSAGYAFSPLNKFSVRLQSDLGFRLGETDMNSLDFFLGGYGNYFVNNVRPLLGYDFLYVGGDSYIKALAEVDYELYPKHHLVATYNIANIKDDLFNSIDFFSLPKYTGLALGYGIETFIGPVEVKYSYSPERDQSEWFFSLGFWF</sequence>
<dbReference type="InterPro" id="IPR034746">
    <property type="entry name" value="POTRA"/>
</dbReference>
<keyword evidence="10" id="KW-1185">Reference proteome</keyword>
<dbReference type="PROSITE" id="PS51635">
    <property type="entry name" value="PNPLA"/>
    <property type="match status" value="1"/>
</dbReference>
<evidence type="ECO:0000256" key="4">
    <source>
        <dbReference type="ARBA" id="ARBA00023098"/>
    </source>
</evidence>
<evidence type="ECO:0000256" key="5">
    <source>
        <dbReference type="ARBA" id="ARBA00023136"/>
    </source>
</evidence>
<dbReference type="InterPro" id="IPR043864">
    <property type="entry name" value="Omp85-like_dom"/>
</dbReference>